<feature type="region of interest" description="Disordered" evidence="2">
    <location>
        <begin position="600"/>
        <end position="635"/>
    </location>
</feature>
<comment type="caution">
    <text evidence="4">The sequence shown here is derived from an EMBL/GenBank/DDBJ whole genome shotgun (WGS) entry which is preliminary data.</text>
</comment>
<dbReference type="AlphaFoldDB" id="A0A507CU26"/>
<evidence type="ECO:0000256" key="2">
    <source>
        <dbReference type="SAM" id="MobiDB-lite"/>
    </source>
</evidence>
<reference evidence="4 5" key="1">
    <citation type="journal article" date="2019" name="Sci. Rep.">
        <title>Comparative genomics of chytrid fungi reveal insights into the obligate biotrophic and pathogenic lifestyle of Synchytrium endobioticum.</title>
        <authorList>
            <person name="van de Vossenberg B.T.L.H."/>
            <person name="Warris S."/>
            <person name="Nguyen H.D.T."/>
            <person name="van Gent-Pelzer M.P.E."/>
            <person name="Joly D.L."/>
            <person name="van de Geest H.C."/>
            <person name="Bonants P.J.M."/>
            <person name="Smith D.S."/>
            <person name="Levesque C.A."/>
            <person name="van der Lee T.A.J."/>
        </authorList>
    </citation>
    <scope>NUCLEOTIDE SEQUENCE [LARGE SCALE GENOMIC DNA]</scope>
    <source>
        <strain evidence="4 5">MB42</strain>
    </source>
</reference>
<feature type="signal peptide" evidence="3">
    <location>
        <begin position="1"/>
        <end position="18"/>
    </location>
</feature>
<organism evidence="4 5">
    <name type="scientific">Synchytrium endobioticum</name>
    <dbReference type="NCBI Taxonomy" id="286115"/>
    <lineage>
        <taxon>Eukaryota</taxon>
        <taxon>Fungi</taxon>
        <taxon>Fungi incertae sedis</taxon>
        <taxon>Chytridiomycota</taxon>
        <taxon>Chytridiomycota incertae sedis</taxon>
        <taxon>Chytridiomycetes</taxon>
        <taxon>Synchytriales</taxon>
        <taxon>Synchytriaceae</taxon>
        <taxon>Synchytrium</taxon>
    </lineage>
</organism>
<evidence type="ECO:0000256" key="3">
    <source>
        <dbReference type="SAM" id="SignalP"/>
    </source>
</evidence>
<keyword evidence="5" id="KW-1185">Reference proteome</keyword>
<gene>
    <name evidence="4" type="ORF">SeMB42_g05073</name>
</gene>
<keyword evidence="3" id="KW-0732">Signal</keyword>
<feature type="chain" id="PRO_5021286059" evidence="3">
    <location>
        <begin position="19"/>
        <end position="635"/>
    </location>
</feature>
<keyword evidence="1" id="KW-0175">Coiled coil</keyword>
<proteinExistence type="predicted"/>
<dbReference type="VEuPathDB" id="FungiDB:SeMB42_g05073"/>
<dbReference type="Proteomes" id="UP000317494">
    <property type="component" value="Unassembled WGS sequence"/>
</dbReference>
<dbReference type="EMBL" id="QEAN01000228">
    <property type="protein sequence ID" value="TPX42570.1"/>
    <property type="molecule type" value="Genomic_DNA"/>
</dbReference>
<evidence type="ECO:0000313" key="5">
    <source>
        <dbReference type="Proteomes" id="UP000317494"/>
    </source>
</evidence>
<accession>A0A507CU26</accession>
<sequence length="635" mass="71279">MKILAIVTISLWWTSIAAAPPVKGRFSKLLKYRFTAGVQHLPPPHDYKESAGASVHDLKNFLETGLELMEKKGNELSEAQKELNTVDAWGRTPRWKMVLELATELDRLTYTDDSLGLPFDDLRERADFRAFAPAEARLEILQMMKEFGQSRLNSRGISKKSSPHRACTLSIIGRTIHYAFVNAMKILAIVTISLWWTSMAVAPAVKDRFSKLLAPWHTVNVQHLPPPHDYKKRVGASVHDLRNFLKTGLEFMEKKGNELSKARKELDTVDTWGGTTRSKMTRQLAIELDRLTYTDDSLGLPFDDLRKFDDDLRQLADFRAFVPAKARLEILQMMKEFGQSRLNSRLLVAKYRVKVLELRIAAARSAESRSNHQVDLADVRTEISKVEQELKDRNARYDELIQIVQGARDAAVNDKGKAPMGHGGQTSADQVEPQNYPFPCPEQTSAGYNQEDLYTVVAQRPPFDDNNIYAGDSWHNVWASNPGGSDGRSQPEASALENQHFYGGASGVGHLYDHGVGHTSASQDYTLMHDSYLYHGGQTSVDQAIVHFDSLMDNSLSNPRVEPQNYPFPCPEQTSAGHNQDLYTVVAHLPQFNYDSWQHGAGHTSASQVDNPLHPRDHGSDVGQISAHDNTAHRM</sequence>
<name>A0A507CU26_9FUNG</name>
<protein>
    <submittedName>
        <fullName evidence="4">Uncharacterized protein</fullName>
    </submittedName>
</protein>
<evidence type="ECO:0000313" key="4">
    <source>
        <dbReference type="EMBL" id="TPX42570.1"/>
    </source>
</evidence>
<evidence type="ECO:0000256" key="1">
    <source>
        <dbReference type="SAM" id="Coils"/>
    </source>
</evidence>
<feature type="coiled-coil region" evidence="1">
    <location>
        <begin position="369"/>
        <end position="403"/>
    </location>
</feature>